<keyword evidence="3" id="KW-1185">Reference proteome</keyword>
<dbReference type="Proteomes" id="UP000198901">
    <property type="component" value="Unassembled WGS sequence"/>
</dbReference>
<evidence type="ECO:0000313" key="2">
    <source>
        <dbReference type="EMBL" id="SDL54579.1"/>
    </source>
</evidence>
<dbReference type="AlphaFoldDB" id="A0A1G9KY68"/>
<dbReference type="EMBL" id="FNGS01000002">
    <property type="protein sequence ID" value="SDL54579.1"/>
    <property type="molecule type" value="Genomic_DNA"/>
</dbReference>
<protein>
    <recommendedName>
        <fullName evidence="4">BclA C-terminal domain-containing protein</fullName>
    </recommendedName>
</protein>
<feature type="signal peptide" evidence="1">
    <location>
        <begin position="1"/>
        <end position="18"/>
    </location>
</feature>
<evidence type="ECO:0008006" key="4">
    <source>
        <dbReference type="Google" id="ProtNLM"/>
    </source>
</evidence>
<reference evidence="2 3" key="1">
    <citation type="submission" date="2016-10" db="EMBL/GenBank/DDBJ databases">
        <authorList>
            <person name="de Groot N.N."/>
        </authorList>
    </citation>
    <scope>NUCLEOTIDE SEQUENCE [LARGE SCALE GENOMIC DNA]</scope>
    <source>
        <strain evidence="2 3">DSM 21668</strain>
    </source>
</reference>
<name>A0A1G9KY68_9BACT</name>
<dbReference type="STRING" id="563176.SAMN04488090_1175"/>
<keyword evidence="1" id="KW-0732">Signal</keyword>
<gene>
    <name evidence="2" type="ORF">SAMN04488090_1175</name>
</gene>
<organism evidence="2 3">
    <name type="scientific">Siphonobacter aquaeclarae</name>
    <dbReference type="NCBI Taxonomy" id="563176"/>
    <lineage>
        <taxon>Bacteria</taxon>
        <taxon>Pseudomonadati</taxon>
        <taxon>Bacteroidota</taxon>
        <taxon>Cytophagia</taxon>
        <taxon>Cytophagales</taxon>
        <taxon>Cytophagaceae</taxon>
        <taxon>Siphonobacter</taxon>
    </lineage>
</organism>
<evidence type="ECO:0000256" key="1">
    <source>
        <dbReference type="SAM" id="SignalP"/>
    </source>
</evidence>
<sequence>MKQLFTVLFLSITAPVFAQVGVGTTTPHPSAQLEVQSTEKGFLIPRMAQAQRPADAAEGLMIYQTDGDKGFYYFNGTTWDKLVPKSEAPTTTVSDLPSAYVTLLPGLPFAVSTGVLTPMGVDLMTSSPSEAIVVRGGNYLIFYTFNYPSIPVAASVTAQIAVNDTPASEVVKNVTPFGTTSFSGSLVASLVPGDRVKLQLVTALFVPSGLITNIKISYIRLN</sequence>
<dbReference type="OrthoDB" id="9765957at2"/>
<proteinExistence type="predicted"/>
<feature type="chain" id="PRO_5011632632" description="BclA C-terminal domain-containing protein" evidence="1">
    <location>
        <begin position="19"/>
        <end position="222"/>
    </location>
</feature>
<accession>A0A1G9KY68</accession>
<evidence type="ECO:0000313" key="3">
    <source>
        <dbReference type="Proteomes" id="UP000198901"/>
    </source>
</evidence>
<dbReference type="RefSeq" id="WP_093198991.1">
    <property type="nucleotide sequence ID" value="NZ_FNGS01000002.1"/>
</dbReference>